<name>A0ABS5EGG0_9PROT</name>
<comment type="caution">
    <text evidence="1">The sequence shown here is derived from an EMBL/GenBank/DDBJ whole genome shotgun (WGS) entry which is preliminary data.</text>
</comment>
<dbReference type="EMBL" id="JAAEDI010000010">
    <property type="protein sequence ID" value="MBR0650111.1"/>
    <property type="molecule type" value="Genomic_DNA"/>
</dbReference>
<dbReference type="RefSeq" id="WP_211868586.1">
    <property type="nucleotide sequence ID" value="NZ_JAAEDI010000010.1"/>
</dbReference>
<organism evidence="1 2">
    <name type="scientific">Neoroseomonas terrae</name>
    <dbReference type="NCBI Taxonomy" id="424799"/>
    <lineage>
        <taxon>Bacteria</taxon>
        <taxon>Pseudomonadati</taxon>
        <taxon>Pseudomonadota</taxon>
        <taxon>Alphaproteobacteria</taxon>
        <taxon>Acetobacterales</taxon>
        <taxon>Acetobacteraceae</taxon>
        <taxon>Neoroseomonas</taxon>
    </lineage>
</organism>
<gene>
    <name evidence="1" type="ORF">GXW78_10595</name>
</gene>
<evidence type="ECO:0000313" key="2">
    <source>
        <dbReference type="Proteomes" id="UP000698752"/>
    </source>
</evidence>
<proteinExistence type="predicted"/>
<reference evidence="2" key="1">
    <citation type="journal article" date="2021" name="Syst. Appl. Microbiol.">
        <title>Roseomonas hellenica sp. nov., isolated from roots of wild-growing Alkanna tinctoria.</title>
        <authorList>
            <person name="Rat A."/>
            <person name="Naranjo H.D."/>
            <person name="Lebbe L."/>
            <person name="Cnockaert M."/>
            <person name="Krigas N."/>
            <person name="Grigoriadou K."/>
            <person name="Maloupa E."/>
            <person name="Willems A."/>
        </authorList>
    </citation>
    <scope>NUCLEOTIDE SEQUENCE [LARGE SCALE GENOMIC DNA]</scope>
    <source>
        <strain evidence="2">LMG 31159</strain>
    </source>
</reference>
<sequence length="73" mass="8033">MWNKTRPGQGSAYRSQHELICVFKIGSSKPINTFGSGDKGGVFARLEDDKPAVSDCRELMTGERHSHLQRVGG</sequence>
<keyword evidence="2" id="KW-1185">Reference proteome</keyword>
<dbReference type="Proteomes" id="UP000698752">
    <property type="component" value="Unassembled WGS sequence"/>
</dbReference>
<accession>A0ABS5EGG0</accession>
<protein>
    <submittedName>
        <fullName evidence="1">Uncharacterized protein</fullName>
    </submittedName>
</protein>
<evidence type="ECO:0000313" key="1">
    <source>
        <dbReference type="EMBL" id="MBR0650111.1"/>
    </source>
</evidence>